<organism evidence="6 7">
    <name type="scientific">Geotrichum candidum</name>
    <name type="common">Oospora lactis</name>
    <name type="synonym">Dipodascus geotrichum</name>
    <dbReference type="NCBI Taxonomy" id="1173061"/>
    <lineage>
        <taxon>Eukaryota</taxon>
        <taxon>Fungi</taxon>
        <taxon>Dikarya</taxon>
        <taxon>Ascomycota</taxon>
        <taxon>Saccharomycotina</taxon>
        <taxon>Dipodascomycetes</taxon>
        <taxon>Dipodascales</taxon>
        <taxon>Dipodascaceae</taxon>
        <taxon>Geotrichum</taxon>
    </lineage>
</organism>
<feature type="repeat" description="HEAT" evidence="3">
    <location>
        <begin position="256"/>
        <end position="294"/>
    </location>
</feature>
<dbReference type="InterPro" id="IPR000357">
    <property type="entry name" value="HEAT"/>
</dbReference>
<sequence length="626" mass="70184">MHRLSTIALALGQDRTRTELVPFLDEVTQEDEDEVLTVLAEELGNFVQYIGGPEYVHILLNTLESLSAMEEPLVRDKAIEAINKLCETQTTEQIETYFIPLVKKLASADWFSSRVSATGLFATIIPNVPENLQEELLDLYKALCQDEAPMVRRAAATNMPKIINVLPDVNFEGSIFSMFQSQVSDDQDSVRLLSVDVLIAIAESLKKQNITKHNSELVKFSNSLFTDKSWRVRYMAAERFEKLASSLDSPEARNRFVPDFVNLMRDNEAEVRTAISKQIPGFSALIPREVILQEIIPNVEALSQDISQHVRAALASEISRLAPLLGKESTIESLLPTFLLMLKDEFPDVRLNIISKLHVVNEVIGIDLLSKSLLPAISDLAKDKQWRVRLAIIEYIPLLAEQLGVSFFDRELGPLCMGWLWDNVYSIREAATLNLRKLTEVFGIEWAKEEIIPNIILSGTNANYLYRLTVLFTVTVLIPVLDTSTINESIIPFLTNVMKDPIPNIRFNVAKTFKVLVEAYLKPQYALEDESADKEAKKDGADEKDATAEDSKKEDEPSKDVTKKKGPLGPRASPEAIKELIDTTVIPSLETLANDNDVDVRFFANKSLQEIDELVKQAYGSESGSN</sequence>
<feature type="compositionally biased region" description="Basic and acidic residues" evidence="4">
    <location>
        <begin position="533"/>
        <end position="563"/>
    </location>
</feature>
<evidence type="ECO:0000259" key="5">
    <source>
        <dbReference type="Pfam" id="PF22646"/>
    </source>
</evidence>
<dbReference type="GO" id="GO:0000159">
    <property type="term" value="C:protein phosphatase type 2A complex"/>
    <property type="evidence" value="ECO:0007669"/>
    <property type="project" value="TreeGrafter"/>
</dbReference>
<dbReference type="GO" id="GO:0019888">
    <property type="term" value="F:protein phosphatase regulator activity"/>
    <property type="evidence" value="ECO:0007669"/>
    <property type="project" value="TreeGrafter"/>
</dbReference>
<dbReference type="InterPro" id="IPR054573">
    <property type="entry name" value="PP2A/SF3B1-like_HEAT"/>
</dbReference>
<dbReference type="PROSITE" id="PS50077">
    <property type="entry name" value="HEAT_REPEAT"/>
    <property type="match status" value="10"/>
</dbReference>
<evidence type="ECO:0000256" key="1">
    <source>
        <dbReference type="ARBA" id="ARBA00022737"/>
    </source>
</evidence>
<dbReference type="InterPro" id="IPR011989">
    <property type="entry name" value="ARM-like"/>
</dbReference>
<reference evidence="6" key="1">
    <citation type="submission" date="2014-03" db="EMBL/GenBank/DDBJ databases">
        <authorList>
            <person name="Casaregola S."/>
        </authorList>
    </citation>
    <scope>NUCLEOTIDE SEQUENCE [LARGE SCALE GENOMIC DNA]</scope>
    <source>
        <strain evidence="6">CLIB 918</strain>
    </source>
</reference>
<protein>
    <submittedName>
        <fullName evidence="6">Similar to Saccharomyces cerevisiae YAL016W TPD3 Regulatory subunit A of the heterotrimeric protein phosphatase 2A (PP2A)</fullName>
    </submittedName>
</protein>
<dbReference type="GO" id="GO:0005634">
    <property type="term" value="C:nucleus"/>
    <property type="evidence" value="ECO:0007669"/>
    <property type="project" value="TreeGrafter"/>
</dbReference>
<gene>
    <name evidence="6" type="ORF">BN980_GECA03s02364g</name>
</gene>
<evidence type="ECO:0000256" key="4">
    <source>
        <dbReference type="SAM" id="MobiDB-lite"/>
    </source>
</evidence>
<evidence type="ECO:0000313" key="7">
    <source>
        <dbReference type="Proteomes" id="UP000242525"/>
    </source>
</evidence>
<dbReference type="Pfam" id="PF22646">
    <property type="entry name" value="PPP2R1A-like_HEAT"/>
    <property type="match status" value="1"/>
</dbReference>
<proteinExistence type="inferred from homology"/>
<feature type="region of interest" description="Disordered" evidence="4">
    <location>
        <begin position="531"/>
        <end position="576"/>
    </location>
</feature>
<feature type="repeat" description="HEAT" evidence="3">
    <location>
        <begin position="295"/>
        <end position="333"/>
    </location>
</feature>
<dbReference type="PANTHER" id="PTHR10648">
    <property type="entry name" value="SERINE/THREONINE-PROTEIN PHOSPHATASE PP2A 65 KDA REGULATORY SUBUNIT"/>
    <property type="match status" value="1"/>
</dbReference>
<dbReference type="OrthoDB" id="340346at2759"/>
<feature type="repeat" description="HEAT" evidence="3">
    <location>
        <begin position="585"/>
        <end position="623"/>
    </location>
</feature>
<dbReference type="PANTHER" id="PTHR10648:SF4">
    <property type="entry name" value="PROTEIN PHOSPHATASE 2 (FORMERLY 2A), REGULATORY SUBUNIT A, BETA ISOFORM-RELATED"/>
    <property type="match status" value="1"/>
</dbReference>
<feature type="repeat" description="HEAT" evidence="3">
    <location>
        <begin position="490"/>
        <end position="528"/>
    </location>
</feature>
<feature type="repeat" description="HEAT" evidence="3">
    <location>
        <begin position="136"/>
        <end position="174"/>
    </location>
</feature>
<dbReference type="GO" id="GO:0005829">
    <property type="term" value="C:cytosol"/>
    <property type="evidence" value="ECO:0007669"/>
    <property type="project" value="TreeGrafter"/>
</dbReference>
<evidence type="ECO:0000256" key="2">
    <source>
        <dbReference type="ARBA" id="ARBA00038332"/>
    </source>
</evidence>
<evidence type="ECO:0000256" key="3">
    <source>
        <dbReference type="PROSITE-ProRule" id="PRU00103"/>
    </source>
</evidence>
<dbReference type="SUPFAM" id="SSF48371">
    <property type="entry name" value="ARM repeat"/>
    <property type="match status" value="1"/>
</dbReference>
<dbReference type="InterPro" id="IPR016024">
    <property type="entry name" value="ARM-type_fold"/>
</dbReference>
<dbReference type="InterPro" id="IPR051023">
    <property type="entry name" value="PP2A_Regulatory_Subunit_A"/>
</dbReference>
<comment type="caution">
    <text evidence="6">The sequence shown here is derived from an EMBL/GenBank/DDBJ whole genome shotgun (WGS) entry which is preliminary data.</text>
</comment>
<dbReference type="InterPro" id="IPR021133">
    <property type="entry name" value="HEAT_type_2"/>
</dbReference>
<name>A0A0J9X5H9_GEOCN</name>
<dbReference type="STRING" id="1173061.A0A0J9X5H9"/>
<dbReference type="Pfam" id="PF20168">
    <property type="entry name" value="PDS5"/>
    <property type="match status" value="1"/>
</dbReference>
<accession>A0A0J9X5H9</accession>
<feature type="repeat" description="HEAT" evidence="3">
    <location>
        <begin position="217"/>
        <end position="255"/>
    </location>
</feature>
<feature type="repeat" description="HEAT" evidence="3">
    <location>
        <begin position="175"/>
        <end position="213"/>
    </location>
</feature>
<evidence type="ECO:0000313" key="6">
    <source>
        <dbReference type="EMBL" id="CDO52459.1"/>
    </source>
</evidence>
<feature type="repeat" description="HEAT" evidence="3">
    <location>
        <begin position="334"/>
        <end position="372"/>
    </location>
</feature>
<keyword evidence="1" id="KW-0677">Repeat</keyword>
<feature type="domain" description="Phosphatase PP2A regulatory subunit A/Splicing factor 3B subunit 1-like HEAT repeat" evidence="5">
    <location>
        <begin position="253"/>
        <end position="326"/>
    </location>
</feature>
<dbReference type="AlphaFoldDB" id="A0A0J9X5H9"/>
<feature type="repeat" description="HEAT" evidence="3">
    <location>
        <begin position="373"/>
        <end position="411"/>
    </location>
</feature>
<dbReference type="Proteomes" id="UP000242525">
    <property type="component" value="Unassembled WGS sequence"/>
</dbReference>
<dbReference type="Pfam" id="PF02985">
    <property type="entry name" value="HEAT"/>
    <property type="match status" value="1"/>
</dbReference>
<dbReference type="EMBL" id="CCBN010000003">
    <property type="protein sequence ID" value="CDO52459.1"/>
    <property type="molecule type" value="Genomic_DNA"/>
</dbReference>
<keyword evidence="7" id="KW-1185">Reference proteome</keyword>
<dbReference type="Gene3D" id="1.25.10.10">
    <property type="entry name" value="Leucine-rich Repeat Variant"/>
    <property type="match status" value="1"/>
</dbReference>
<comment type="similarity">
    <text evidence="2">Belongs to the phosphatase 2A regulatory subunit A family.</text>
</comment>
<feature type="repeat" description="HEAT" evidence="3">
    <location>
        <begin position="20"/>
        <end position="57"/>
    </location>
</feature>